<keyword evidence="11" id="KW-1185">Reference proteome</keyword>
<evidence type="ECO:0000256" key="4">
    <source>
        <dbReference type="ARBA" id="ARBA00022927"/>
    </source>
</evidence>
<feature type="non-terminal residue" evidence="10">
    <location>
        <position position="1"/>
    </location>
</feature>
<protein>
    <recommendedName>
        <fullName evidence="8">Vesicle transport protein</fullName>
    </recommendedName>
</protein>
<evidence type="ECO:0000256" key="6">
    <source>
        <dbReference type="ARBA" id="ARBA00023136"/>
    </source>
</evidence>
<comment type="subcellular location">
    <subcellularLocation>
        <location evidence="1 8">Membrane</location>
        <topology evidence="1 8">Multi-pass membrane protein</topology>
    </subcellularLocation>
</comment>
<evidence type="ECO:0000256" key="2">
    <source>
        <dbReference type="ARBA" id="ARBA00022448"/>
    </source>
</evidence>
<evidence type="ECO:0000256" key="9">
    <source>
        <dbReference type="SAM" id="MobiDB-lite"/>
    </source>
</evidence>
<keyword evidence="3 8" id="KW-0812">Transmembrane</keyword>
<keyword evidence="6 8" id="KW-0472">Membrane</keyword>
<accession>A0ABN9XXM9</accession>
<dbReference type="EMBL" id="CAUYUJ010021480">
    <property type="protein sequence ID" value="CAK0904864.1"/>
    <property type="molecule type" value="Genomic_DNA"/>
</dbReference>
<keyword evidence="4 8" id="KW-0653">Protein transport</keyword>
<dbReference type="Pfam" id="PF04178">
    <property type="entry name" value="Got1"/>
    <property type="match status" value="1"/>
</dbReference>
<comment type="function">
    <text evidence="8">May be involved in fusion of retrograde transport vesicles derived from an endocytic compartment with the Golgi complex.</text>
</comment>
<feature type="compositionally biased region" description="Low complexity" evidence="9">
    <location>
        <begin position="107"/>
        <end position="121"/>
    </location>
</feature>
<feature type="transmembrane region" description="Helical" evidence="8">
    <location>
        <begin position="215"/>
        <end position="236"/>
    </location>
</feature>
<evidence type="ECO:0000256" key="5">
    <source>
        <dbReference type="ARBA" id="ARBA00022989"/>
    </source>
</evidence>
<dbReference type="Proteomes" id="UP001189429">
    <property type="component" value="Unassembled WGS sequence"/>
</dbReference>
<organism evidence="10 11">
    <name type="scientific">Prorocentrum cordatum</name>
    <dbReference type="NCBI Taxonomy" id="2364126"/>
    <lineage>
        <taxon>Eukaryota</taxon>
        <taxon>Sar</taxon>
        <taxon>Alveolata</taxon>
        <taxon>Dinophyceae</taxon>
        <taxon>Prorocentrales</taxon>
        <taxon>Prorocentraceae</taxon>
        <taxon>Prorocentrum</taxon>
    </lineage>
</organism>
<feature type="compositionally biased region" description="Basic and acidic residues" evidence="9">
    <location>
        <begin position="64"/>
        <end position="73"/>
    </location>
</feature>
<feature type="transmembrane region" description="Helical" evidence="8">
    <location>
        <begin position="280"/>
        <end position="299"/>
    </location>
</feature>
<feature type="transmembrane region" description="Helical" evidence="8">
    <location>
        <begin position="248"/>
        <end position="274"/>
    </location>
</feature>
<dbReference type="PANTHER" id="PTHR23137">
    <property type="entry name" value="VESICLE TRANSPORT PROTEIN-RELATED"/>
    <property type="match status" value="1"/>
</dbReference>
<reference evidence="10" key="1">
    <citation type="submission" date="2023-10" db="EMBL/GenBank/DDBJ databases">
        <authorList>
            <person name="Chen Y."/>
            <person name="Shah S."/>
            <person name="Dougan E. K."/>
            <person name="Thang M."/>
            <person name="Chan C."/>
        </authorList>
    </citation>
    <scope>NUCLEOTIDE SEQUENCE [LARGE SCALE GENOMIC DNA]</scope>
</reference>
<evidence type="ECO:0000313" key="10">
    <source>
        <dbReference type="EMBL" id="CAK0904864.1"/>
    </source>
</evidence>
<keyword evidence="5 8" id="KW-1133">Transmembrane helix</keyword>
<evidence type="ECO:0000256" key="7">
    <source>
        <dbReference type="ARBA" id="ARBA00025800"/>
    </source>
</evidence>
<name>A0ABN9XXM9_9DINO</name>
<sequence length="358" mass="37912">QDGDSIQSKFYSIVRRARAAVPQAVPQSDGLTVPLATSASPPAGSSDLERGDGEPQWASWARGALDRARRQAEEAAEQARQNLSEGLEKAKSTDWSEQMRVMQDRVSTSTSSASSSFSEGTRSFHESTARIIDRAKTLEMSEQADNLRRGVSRGLEQVSQGAASVGSALSESSGQAAQKAREGASAAAQGARGALSVVGERAHGAASLAMDPRKLLRFGAVFGVGLLLILISLNFLPMLLLKPQMFASFFTMGSMTTMSAFALLAGPAAFAAAMAQPKKLPFAAAYIVGLIGTLWATLIKHSYMRGAISSGHRAALLRLLLPARGHRDAQHAGPIWRPQRQVTGDGIAAGRTLMRGRP</sequence>
<feature type="region of interest" description="Disordered" evidence="9">
    <location>
        <begin position="21"/>
        <end position="122"/>
    </location>
</feature>
<evidence type="ECO:0000256" key="8">
    <source>
        <dbReference type="RuleBase" id="RU363111"/>
    </source>
</evidence>
<comment type="caution">
    <text evidence="10">The sequence shown here is derived from an EMBL/GenBank/DDBJ whole genome shotgun (WGS) entry which is preliminary data.</text>
</comment>
<comment type="similarity">
    <text evidence="7 8">Belongs to the SFT2 family.</text>
</comment>
<dbReference type="InterPro" id="IPR011691">
    <property type="entry name" value="Vesicle_transpt_SFT2"/>
</dbReference>
<comment type="caution">
    <text evidence="8">Lacks conserved residue(s) required for the propagation of feature annotation.</text>
</comment>
<keyword evidence="2 8" id="KW-0813">Transport</keyword>
<proteinExistence type="inferred from homology"/>
<evidence type="ECO:0000256" key="3">
    <source>
        <dbReference type="ARBA" id="ARBA00022692"/>
    </source>
</evidence>
<dbReference type="PANTHER" id="PTHR23137:SF36">
    <property type="entry name" value="VESICLE TRANSPORT PROTEIN SFT2C"/>
    <property type="match status" value="1"/>
</dbReference>
<dbReference type="InterPro" id="IPR007305">
    <property type="entry name" value="Vesicle_transpt_Got1/SFT2"/>
</dbReference>
<evidence type="ECO:0000313" key="11">
    <source>
        <dbReference type="Proteomes" id="UP001189429"/>
    </source>
</evidence>
<evidence type="ECO:0000256" key="1">
    <source>
        <dbReference type="ARBA" id="ARBA00004141"/>
    </source>
</evidence>
<gene>
    <name evidence="10" type="ORF">PCOR1329_LOCUS80774</name>
</gene>